<keyword evidence="5" id="KW-0411">Iron-sulfur</keyword>
<dbReference type="Pfam" id="PF02754">
    <property type="entry name" value="CCG"/>
    <property type="match status" value="2"/>
</dbReference>
<feature type="domain" description="Cysteine-rich" evidence="6">
    <location>
        <begin position="61"/>
        <end position="143"/>
    </location>
</feature>
<evidence type="ECO:0000313" key="8">
    <source>
        <dbReference type="Proteomes" id="UP000272051"/>
    </source>
</evidence>
<dbReference type="GO" id="GO:0005886">
    <property type="term" value="C:plasma membrane"/>
    <property type="evidence" value="ECO:0007669"/>
    <property type="project" value="TreeGrafter"/>
</dbReference>
<evidence type="ECO:0000256" key="3">
    <source>
        <dbReference type="ARBA" id="ARBA00023002"/>
    </source>
</evidence>
<dbReference type="EMBL" id="QMQX01000170">
    <property type="protein sequence ID" value="RLE50445.1"/>
    <property type="molecule type" value="Genomic_DNA"/>
</dbReference>
<dbReference type="GO" id="GO:0046872">
    <property type="term" value="F:metal ion binding"/>
    <property type="evidence" value="ECO:0007669"/>
    <property type="project" value="UniProtKB-KW"/>
</dbReference>
<comment type="caution">
    <text evidence="7">The sequence shown here is derived from an EMBL/GenBank/DDBJ whole genome shotgun (WGS) entry which is preliminary data.</text>
</comment>
<protein>
    <recommendedName>
        <fullName evidence="6">Cysteine-rich domain-containing protein</fullName>
    </recommendedName>
</protein>
<evidence type="ECO:0000256" key="2">
    <source>
        <dbReference type="ARBA" id="ARBA00022723"/>
    </source>
</evidence>
<dbReference type="PANTHER" id="PTHR43255:SF1">
    <property type="entry name" value="IRON-SULFUR-BINDING OXIDOREDUCTASE FADF-RELATED"/>
    <property type="match status" value="1"/>
</dbReference>
<keyword evidence="3" id="KW-0560">Oxidoreductase</keyword>
<evidence type="ECO:0000256" key="4">
    <source>
        <dbReference type="ARBA" id="ARBA00023004"/>
    </source>
</evidence>
<name>A0A497ESX8_9CREN</name>
<proteinExistence type="predicted"/>
<dbReference type="PANTHER" id="PTHR43255">
    <property type="entry name" value="IRON-SULFUR-BINDING OXIDOREDUCTASE FADF-RELATED-RELATED"/>
    <property type="match status" value="1"/>
</dbReference>
<dbReference type="AlphaFoldDB" id="A0A497ESX8"/>
<dbReference type="GO" id="GO:0016491">
    <property type="term" value="F:oxidoreductase activity"/>
    <property type="evidence" value="ECO:0007669"/>
    <property type="project" value="UniProtKB-KW"/>
</dbReference>
<organism evidence="7 8">
    <name type="scientific">Thermoproteota archaeon</name>
    <dbReference type="NCBI Taxonomy" id="2056631"/>
    <lineage>
        <taxon>Archaea</taxon>
        <taxon>Thermoproteota</taxon>
    </lineage>
</organism>
<dbReference type="Gene3D" id="1.20.1050.140">
    <property type="match status" value="1"/>
</dbReference>
<feature type="domain" description="Cysteine-rich" evidence="6">
    <location>
        <begin position="185"/>
        <end position="272"/>
    </location>
</feature>
<accession>A0A497ESX8</accession>
<feature type="non-terminal residue" evidence="7">
    <location>
        <position position="1"/>
    </location>
</feature>
<dbReference type="InterPro" id="IPR051460">
    <property type="entry name" value="HdrC_iron-sulfur_subunit"/>
</dbReference>
<keyword evidence="1" id="KW-0004">4Fe-4S</keyword>
<evidence type="ECO:0000256" key="1">
    <source>
        <dbReference type="ARBA" id="ARBA00022485"/>
    </source>
</evidence>
<gene>
    <name evidence="7" type="ORF">DRJ33_07415</name>
</gene>
<evidence type="ECO:0000256" key="5">
    <source>
        <dbReference type="ARBA" id="ARBA00023014"/>
    </source>
</evidence>
<reference evidence="7 8" key="1">
    <citation type="submission" date="2018-06" db="EMBL/GenBank/DDBJ databases">
        <title>Extensive metabolic versatility and redundancy in microbially diverse, dynamic hydrothermal sediments.</title>
        <authorList>
            <person name="Dombrowski N."/>
            <person name="Teske A."/>
            <person name="Baker B.J."/>
        </authorList>
    </citation>
    <scope>NUCLEOTIDE SEQUENCE [LARGE SCALE GENOMIC DNA]</scope>
    <source>
        <strain evidence="7">B34_G17</strain>
    </source>
</reference>
<dbReference type="InterPro" id="IPR004017">
    <property type="entry name" value="Cys_rich_dom"/>
</dbReference>
<sequence>PAKIVEAFKAELFSKGFYPKGLNTLLESGKEKHNVCFEPHEERFSWLPREVKESLPKQAKYVYFVGCLSSYRFTNIAKATVEILEKLDVDYTLIDEWCCGSPFWRIGDFKTAEEMAMHNLKEISRAGAEYVIVSCADCYRALKKDYAEKLKEDLDIKVLHISELLQSFVKENKVKLKKVESVLRVAYHDPCSAAKHVDLYHPPRELLKAIPGIELLEMLHNKKGSFCCGAGGGITYAYPDVALKLSSMRIQEALNIGVKQVISICPLCESSLSKASEALGKPIEVLDLVEVLNQRLERT</sequence>
<dbReference type="GO" id="GO:0051539">
    <property type="term" value="F:4 iron, 4 sulfur cluster binding"/>
    <property type="evidence" value="ECO:0007669"/>
    <property type="project" value="UniProtKB-KW"/>
</dbReference>
<evidence type="ECO:0000259" key="6">
    <source>
        <dbReference type="Pfam" id="PF02754"/>
    </source>
</evidence>
<dbReference type="Proteomes" id="UP000272051">
    <property type="component" value="Unassembled WGS sequence"/>
</dbReference>
<keyword evidence="2" id="KW-0479">Metal-binding</keyword>
<keyword evidence="4" id="KW-0408">Iron</keyword>
<evidence type="ECO:0000313" key="7">
    <source>
        <dbReference type="EMBL" id="RLE50445.1"/>
    </source>
</evidence>